<evidence type="ECO:0008006" key="3">
    <source>
        <dbReference type="Google" id="ProtNLM"/>
    </source>
</evidence>
<dbReference type="STRING" id="490829.SAMN05421850_11130"/>
<dbReference type="Proteomes" id="UP000199340">
    <property type="component" value="Unassembled WGS sequence"/>
</dbReference>
<dbReference type="EMBL" id="FNEB01000011">
    <property type="protein sequence ID" value="SDJ27000.1"/>
    <property type="molecule type" value="Genomic_DNA"/>
</dbReference>
<dbReference type="RefSeq" id="WP_090030169.1">
    <property type="nucleotide sequence ID" value="NZ_FNEB01000011.1"/>
</dbReference>
<gene>
    <name evidence="1" type="ORF">SAMN05421850_11130</name>
</gene>
<evidence type="ECO:0000313" key="1">
    <source>
        <dbReference type="EMBL" id="SDJ27000.1"/>
    </source>
</evidence>
<proteinExistence type="predicted"/>
<name>A0A1G8SE86_9RHOB</name>
<accession>A0A1G8SE86</accession>
<dbReference type="GO" id="GO:0050660">
    <property type="term" value="F:flavin adenine dinucleotide binding"/>
    <property type="evidence" value="ECO:0007669"/>
    <property type="project" value="InterPro"/>
</dbReference>
<protein>
    <recommendedName>
        <fullName evidence="3">Acyl-CoA dehydrogenase</fullName>
    </recommendedName>
</protein>
<evidence type="ECO:0000313" key="2">
    <source>
        <dbReference type="Proteomes" id="UP000199340"/>
    </source>
</evidence>
<sequence>MSFTMERSGISDRALDLADRVETFVRETVVPFERDPRLGAHGPSEELSMELKALAREAGLMTPHILEGFVRGTWLEAGRGLS</sequence>
<dbReference type="InterPro" id="IPR037069">
    <property type="entry name" value="AcylCoA_DH/ox_N_sf"/>
</dbReference>
<dbReference type="GO" id="GO:0016627">
    <property type="term" value="F:oxidoreductase activity, acting on the CH-CH group of donors"/>
    <property type="evidence" value="ECO:0007669"/>
    <property type="project" value="InterPro"/>
</dbReference>
<keyword evidence="2" id="KW-1185">Reference proteome</keyword>
<dbReference type="AlphaFoldDB" id="A0A1G8SE86"/>
<reference evidence="1 2" key="1">
    <citation type="submission" date="2016-10" db="EMBL/GenBank/DDBJ databases">
        <authorList>
            <person name="de Groot N.N."/>
        </authorList>
    </citation>
    <scope>NUCLEOTIDE SEQUENCE [LARGE SCALE GENOMIC DNA]</scope>
    <source>
        <strain evidence="1 2">DSM 28010</strain>
    </source>
</reference>
<organism evidence="1 2">
    <name type="scientific">Lutimaribacter saemankumensis</name>
    <dbReference type="NCBI Taxonomy" id="490829"/>
    <lineage>
        <taxon>Bacteria</taxon>
        <taxon>Pseudomonadati</taxon>
        <taxon>Pseudomonadota</taxon>
        <taxon>Alphaproteobacteria</taxon>
        <taxon>Rhodobacterales</taxon>
        <taxon>Roseobacteraceae</taxon>
        <taxon>Lutimaribacter</taxon>
    </lineage>
</organism>
<dbReference type="Gene3D" id="1.10.540.10">
    <property type="entry name" value="Acyl-CoA dehydrogenase/oxidase, N-terminal domain"/>
    <property type="match status" value="1"/>
</dbReference>